<keyword evidence="4" id="KW-1185">Reference proteome</keyword>
<dbReference type="Proteomes" id="UP001285441">
    <property type="component" value="Unassembled WGS sequence"/>
</dbReference>
<evidence type="ECO:0000259" key="2">
    <source>
        <dbReference type="Pfam" id="PF10338"/>
    </source>
</evidence>
<organism evidence="3 4">
    <name type="scientific">Podospora didyma</name>
    <dbReference type="NCBI Taxonomy" id="330526"/>
    <lineage>
        <taxon>Eukaryota</taxon>
        <taxon>Fungi</taxon>
        <taxon>Dikarya</taxon>
        <taxon>Ascomycota</taxon>
        <taxon>Pezizomycotina</taxon>
        <taxon>Sordariomycetes</taxon>
        <taxon>Sordariomycetidae</taxon>
        <taxon>Sordariales</taxon>
        <taxon>Podosporaceae</taxon>
        <taxon>Podospora</taxon>
    </lineage>
</organism>
<gene>
    <name evidence="3" type="ORF">B0H63DRAFT_481458</name>
</gene>
<dbReference type="GO" id="GO:0030687">
    <property type="term" value="C:preribosome, large subunit precursor"/>
    <property type="evidence" value="ECO:0007669"/>
    <property type="project" value="TreeGrafter"/>
</dbReference>
<name>A0AAE0KFJ3_9PEZI</name>
<dbReference type="Pfam" id="PF10338">
    <property type="entry name" value="YBL028C_N"/>
    <property type="match status" value="1"/>
</dbReference>
<comment type="caution">
    <text evidence="3">The sequence shown here is derived from an EMBL/GenBank/DDBJ whole genome shotgun (WGS) entry which is preliminary data.</text>
</comment>
<protein>
    <recommendedName>
        <fullName evidence="2">DUF2423 domain-containing protein</fullName>
    </recommendedName>
</protein>
<feature type="region of interest" description="Disordered" evidence="1">
    <location>
        <begin position="59"/>
        <end position="121"/>
    </location>
</feature>
<feature type="compositionally biased region" description="Polar residues" evidence="1">
    <location>
        <begin position="1"/>
        <end position="15"/>
    </location>
</feature>
<proteinExistence type="predicted"/>
<dbReference type="AlphaFoldDB" id="A0AAE0KFJ3"/>
<dbReference type="PANTHER" id="PTHR28219:SF1">
    <property type="entry name" value="UPF0642 PROTEIN YBL028C"/>
    <property type="match status" value="1"/>
</dbReference>
<dbReference type="EMBL" id="JAULSW010000007">
    <property type="protein sequence ID" value="KAK3374975.1"/>
    <property type="molecule type" value="Genomic_DNA"/>
</dbReference>
<evidence type="ECO:0000313" key="4">
    <source>
        <dbReference type="Proteomes" id="UP001285441"/>
    </source>
</evidence>
<feature type="region of interest" description="Disordered" evidence="1">
    <location>
        <begin position="1"/>
        <end position="21"/>
    </location>
</feature>
<feature type="domain" description="DUF2423" evidence="2">
    <location>
        <begin position="1"/>
        <end position="44"/>
    </location>
</feature>
<evidence type="ECO:0000313" key="3">
    <source>
        <dbReference type="EMBL" id="KAK3374975.1"/>
    </source>
</evidence>
<evidence type="ECO:0000256" key="1">
    <source>
        <dbReference type="SAM" id="MobiDB-lite"/>
    </source>
</evidence>
<feature type="compositionally biased region" description="Basic and acidic residues" evidence="1">
    <location>
        <begin position="81"/>
        <end position="92"/>
    </location>
</feature>
<dbReference type="PANTHER" id="PTHR28219">
    <property type="entry name" value="UPF0642 PROTEIN YBL028C"/>
    <property type="match status" value="1"/>
</dbReference>
<accession>A0AAE0KFJ3</accession>
<reference evidence="3" key="1">
    <citation type="journal article" date="2023" name="Mol. Phylogenet. Evol.">
        <title>Genome-scale phylogeny and comparative genomics of the fungal order Sordariales.</title>
        <authorList>
            <person name="Hensen N."/>
            <person name="Bonometti L."/>
            <person name="Westerberg I."/>
            <person name="Brannstrom I.O."/>
            <person name="Guillou S."/>
            <person name="Cros-Aarteil S."/>
            <person name="Calhoun S."/>
            <person name="Haridas S."/>
            <person name="Kuo A."/>
            <person name="Mondo S."/>
            <person name="Pangilinan J."/>
            <person name="Riley R."/>
            <person name="LaButti K."/>
            <person name="Andreopoulos B."/>
            <person name="Lipzen A."/>
            <person name="Chen C."/>
            <person name="Yan M."/>
            <person name="Daum C."/>
            <person name="Ng V."/>
            <person name="Clum A."/>
            <person name="Steindorff A."/>
            <person name="Ohm R.A."/>
            <person name="Martin F."/>
            <person name="Silar P."/>
            <person name="Natvig D.O."/>
            <person name="Lalanne C."/>
            <person name="Gautier V."/>
            <person name="Ament-Velasquez S.L."/>
            <person name="Kruys A."/>
            <person name="Hutchinson M.I."/>
            <person name="Powell A.J."/>
            <person name="Barry K."/>
            <person name="Miller A.N."/>
            <person name="Grigoriev I.V."/>
            <person name="Debuchy R."/>
            <person name="Gladieux P."/>
            <person name="Hiltunen Thoren M."/>
            <person name="Johannesson H."/>
        </authorList>
    </citation>
    <scope>NUCLEOTIDE SEQUENCE</scope>
    <source>
        <strain evidence="3">CBS 232.78</strain>
    </source>
</reference>
<reference evidence="3" key="2">
    <citation type="submission" date="2023-06" db="EMBL/GenBank/DDBJ databases">
        <authorList>
            <consortium name="Lawrence Berkeley National Laboratory"/>
            <person name="Haridas S."/>
            <person name="Hensen N."/>
            <person name="Bonometti L."/>
            <person name="Westerberg I."/>
            <person name="Brannstrom I.O."/>
            <person name="Guillou S."/>
            <person name="Cros-Aarteil S."/>
            <person name="Calhoun S."/>
            <person name="Kuo A."/>
            <person name="Mondo S."/>
            <person name="Pangilinan J."/>
            <person name="Riley R."/>
            <person name="LaButti K."/>
            <person name="Andreopoulos B."/>
            <person name="Lipzen A."/>
            <person name="Chen C."/>
            <person name="Yanf M."/>
            <person name="Daum C."/>
            <person name="Ng V."/>
            <person name="Clum A."/>
            <person name="Steindorff A."/>
            <person name="Ohm R."/>
            <person name="Martin F."/>
            <person name="Silar P."/>
            <person name="Natvig D."/>
            <person name="Lalanne C."/>
            <person name="Gautier V."/>
            <person name="Ament-velasquez S.L."/>
            <person name="Kruys A."/>
            <person name="Hutchinson M.I."/>
            <person name="Powell A.J."/>
            <person name="Barry K."/>
            <person name="Miller A.N."/>
            <person name="Grigoriev I.V."/>
            <person name="Debuchy R."/>
            <person name="Gladieux P."/>
            <person name="Thoren M.H."/>
            <person name="Johannesson H."/>
        </authorList>
    </citation>
    <scope>NUCLEOTIDE SEQUENCE</scope>
    <source>
        <strain evidence="3">CBS 232.78</strain>
    </source>
</reference>
<sequence>MAKSARSSSLKTNNQKLKKNVFGPVEKARALRLSTKLQEIAAQPKPVKEIEMMEVVSEELVDESKVPSAGNDDAIMEVDSEEKPAAKAEGKKRPEKRRGKKSNIVFAKFGERRTQGIRKKK</sequence>
<dbReference type="InterPro" id="IPR019434">
    <property type="entry name" value="DUF2423"/>
</dbReference>